<proteinExistence type="predicted"/>
<reference evidence="2" key="1">
    <citation type="journal article" date="2020" name="Microbiol. Resour. Announc.">
        <title>Complete Genome Sequence of Geobacillus sp. Strain E55-1, Isolated from Mine Geyser in Japan.</title>
        <authorList>
            <person name="Miyazaki K."/>
            <person name="Hase E."/>
            <person name="Tokito N."/>
        </authorList>
    </citation>
    <scope>NUCLEOTIDE SEQUENCE [LARGE SCALE GENOMIC DNA]</scope>
    <source>
        <strain evidence="2">E55-1</strain>
        <plasmid evidence="2">pGspE55-1</plasmid>
    </source>
</reference>
<evidence type="ECO:0000313" key="2">
    <source>
        <dbReference type="Proteomes" id="UP000501421"/>
    </source>
</evidence>
<gene>
    <name evidence="1" type="ORF">GsuE55_37330</name>
</gene>
<dbReference type="EMBL" id="AP022558">
    <property type="protein sequence ID" value="BBW98900.1"/>
    <property type="molecule type" value="Genomic_DNA"/>
</dbReference>
<keyword evidence="1" id="KW-0614">Plasmid</keyword>
<dbReference type="AlphaFoldDB" id="A0A679FRY5"/>
<geneLocation type="plasmid" evidence="1 2">
    <name>pGspE55-1</name>
</geneLocation>
<dbReference type="Proteomes" id="UP000501421">
    <property type="component" value="Plasmid pGspE55-1"/>
</dbReference>
<sequence length="119" mass="13898">MLDQAFSAVSGYEHVEVLLRGFPIERCIYEGEEIHLVSIDVHWFGQDFFWDAVRCGVLNLNALYKNFEDHCYQYHFERIQEVGLSHQTRNGLTTLTFFALDVNGNVFDKWQAMFIEAAN</sequence>
<evidence type="ECO:0000313" key="1">
    <source>
        <dbReference type="EMBL" id="BBW98900.1"/>
    </source>
</evidence>
<organism evidence="1 2">
    <name type="scientific">Geobacillus subterraneus</name>
    <dbReference type="NCBI Taxonomy" id="129338"/>
    <lineage>
        <taxon>Bacteria</taxon>
        <taxon>Bacillati</taxon>
        <taxon>Bacillota</taxon>
        <taxon>Bacilli</taxon>
        <taxon>Bacillales</taxon>
        <taxon>Anoxybacillaceae</taxon>
        <taxon>Geobacillus</taxon>
    </lineage>
</organism>
<keyword evidence="2" id="KW-1185">Reference proteome</keyword>
<dbReference type="RefSeq" id="WP_172418877.1">
    <property type="nucleotide sequence ID" value="NZ_AP022558.1"/>
</dbReference>
<name>A0A679FRY5_9BACL</name>
<protein>
    <submittedName>
        <fullName evidence="1">Uncharacterized protein</fullName>
    </submittedName>
</protein>
<accession>A0A679FRY5</accession>